<dbReference type="Gene3D" id="3.10.280.10">
    <property type="entry name" value="Mitochondrial glycoprotein"/>
    <property type="match status" value="1"/>
</dbReference>
<dbReference type="EMBL" id="FNXT01001166">
    <property type="protein sequence ID" value="SZX72817.1"/>
    <property type="molecule type" value="Genomic_DNA"/>
</dbReference>
<name>A0A383W5A4_TETOB</name>
<gene>
    <name evidence="1" type="ORF">BQ4739_LOCUS12961</name>
</gene>
<dbReference type="PANTHER" id="PTHR10826:SF1">
    <property type="entry name" value="COMPLEMENT COMPONENT 1 Q SUBCOMPONENT-BINDING PROTEIN, MITOCHONDRIAL"/>
    <property type="match status" value="1"/>
</dbReference>
<accession>A0A383W5A4</accession>
<dbReference type="STRING" id="3088.A0A383W5A4"/>
<organism evidence="1 2">
    <name type="scientific">Tetradesmus obliquus</name>
    <name type="common">Green alga</name>
    <name type="synonym">Acutodesmus obliquus</name>
    <dbReference type="NCBI Taxonomy" id="3088"/>
    <lineage>
        <taxon>Eukaryota</taxon>
        <taxon>Viridiplantae</taxon>
        <taxon>Chlorophyta</taxon>
        <taxon>core chlorophytes</taxon>
        <taxon>Chlorophyceae</taxon>
        <taxon>CS clade</taxon>
        <taxon>Sphaeropleales</taxon>
        <taxon>Scenedesmaceae</taxon>
        <taxon>Tetradesmus</taxon>
    </lineage>
</organism>
<dbReference type="InterPro" id="IPR036561">
    <property type="entry name" value="MAM33_sf"/>
</dbReference>
<proteinExistence type="predicted"/>
<dbReference type="Pfam" id="PF02330">
    <property type="entry name" value="MAM33"/>
    <property type="match status" value="1"/>
</dbReference>
<protein>
    <recommendedName>
        <fullName evidence="3">Mitochondrial glycoprotein domain-containing protein</fullName>
    </recommendedName>
</protein>
<reference evidence="1 2" key="1">
    <citation type="submission" date="2016-10" db="EMBL/GenBank/DDBJ databases">
        <authorList>
            <person name="Cai Z."/>
        </authorList>
    </citation>
    <scope>NUCLEOTIDE SEQUENCE [LARGE SCALE GENOMIC DNA]</scope>
</reference>
<dbReference type="PANTHER" id="PTHR10826">
    <property type="entry name" value="COMPLEMENT COMPONENT 1"/>
    <property type="match status" value="1"/>
</dbReference>
<evidence type="ECO:0008006" key="3">
    <source>
        <dbReference type="Google" id="ProtNLM"/>
    </source>
</evidence>
<dbReference type="InterPro" id="IPR003428">
    <property type="entry name" value="MAM33"/>
</dbReference>
<keyword evidence="2" id="KW-1185">Reference proteome</keyword>
<dbReference type="GO" id="GO:0005759">
    <property type="term" value="C:mitochondrial matrix"/>
    <property type="evidence" value="ECO:0007669"/>
    <property type="project" value="InterPro"/>
</dbReference>
<dbReference type="Proteomes" id="UP000256970">
    <property type="component" value="Unassembled WGS sequence"/>
</dbReference>
<evidence type="ECO:0000313" key="1">
    <source>
        <dbReference type="EMBL" id="SZX72817.1"/>
    </source>
</evidence>
<evidence type="ECO:0000313" key="2">
    <source>
        <dbReference type="Proteomes" id="UP000256970"/>
    </source>
</evidence>
<dbReference type="AlphaFoldDB" id="A0A383W5A4"/>
<sequence length="249" mass="27054">MALRLLLSACKQQQPLLMKQLLPAACAALQAAPTGFQAPAAELLQQAKASFTSSSLALAPQLSSILTKEIKHEKTVSEKSEVVSAGPPAPFVLHSKLGDTAVSLTRDFNGEKVSVDCSVNMQDSLGSLSFGGDEDEDESEMDEAADVQFNVTVTKADKALVFECISDGTYLDIRHVSLEPAEGIDSDTVFTGPVFSELDSELQDAFREYVTERGINEDLGEYLRHLMFDKEQEEYLHWLEGVKGFVGSS</sequence>
<dbReference type="SUPFAM" id="SSF54529">
    <property type="entry name" value="Mitochondrial glycoprotein MAM33-like"/>
    <property type="match status" value="1"/>
</dbReference>